<dbReference type="Proteomes" id="UP001172101">
    <property type="component" value="Unassembled WGS sequence"/>
</dbReference>
<evidence type="ECO:0000313" key="3">
    <source>
        <dbReference type="EMBL" id="KAK0718521.1"/>
    </source>
</evidence>
<dbReference type="EMBL" id="JAUIRO010000004">
    <property type="protein sequence ID" value="KAK0718521.1"/>
    <property type="molecule type" value="Genomic_DNA"/>
</dbReference>
<reference evidence="3" key="1">
    <citation type="submission" date="2023-06" db="EMBL/GenBank/DDBJ databases">
        <title>Genome-scale phylogeny and comparative genomics of the fungal order Sordariales.</title>
        <authorList>
            <consortium name="Lawrence Berkeley National Laboratory"/>
            <person name="Hensen N."/>
            <person name="Bonometti L."/>
            <person name="Westerberg I."/>
            <person name="Brannstrom I.O."/>
            <person name="Guillou S."/>
            <person name="Cros-Aarteil S."/>
            <person name="Calhoun S."/>
            <person name="Haridas S."/>
            <person name="Kuo A."/>
            <person name="Mondo S."/>
            <person name="Pangilinan J."/>
            <person name="Riley R."/>
            <person name="LaButti K."/>
            <person name="Andreopoulos B."/>
            <person name="Lipzen A."/>
            <person name="Chen C."/>
            <person name="Yanf M."/>
            <person name="Daum C."/>
            <person name="Ng V."/>
            <person name="Clum A."/>
            <person name="Steindorff A."/>
            <person name="Ohm R."/>
            <person name="Martin F."/>
            <person name="Silar P."/>
            <person name="Natvig D."/>
            <person name="Lalanne C."/>
            <person name="Gautier V."/>
            <person name="Ament-velasquez S.L."/>
            <person name="Kruys A."/>
            <person name="Hutchinson M.I."/>
            <person name="Powell A.J."/>
            <person name="Barry K."/>
            <person name="Miller A.N."/>
            <person name="Grigoriev I.V."/>
            <person name="Debuchy R."/>
            <person name="Gladieux P."/>
            <person name="Thoren M.H."/>
            <person name="Johannesson H."/>
        </authorList>
    </citation>
    <scope>NUCLEOTIDE SEQUENCE</scope>
    <source>
        <strain evidence="3">SMH2392-1A</strain>
    </source>
</reference>
<name>A0AA40DZD6_9PEZI</name>
<keyword evidence="2" id="KW-0472">Membrane</keyword>
<accession>A0AA40DZD6</accession>
<feature type="transmembrane region" description="Helical" evidence="2">
    <location>
        <begin position="9"/>
        <end position="28"/>
    </location>
</feature>
<gene>
    <name evidence="3" type="ORF">B0T26DRAFT_332597</name>
</gene>
<feature type="compositionally biased region" description="Polar residues" evidence="1">
    <location>
        <begin position="50"/>
        <end position="68"/>
    </location>
</feature>
<dbReference type="RefSeq" id="XP_060297314.1">
    <property type="nucleotide sequence ID" value="XM_060434424.1"/>
</dbReference>
<keyword evidence="2" id="KW-1133">Transmembrane helix</keyword>
<proteinExistence type="predicted"/>
<comment type="caution">
    <text evidence="3">The sequence shown here is derived from an EMBL/GenBank/DDBJ whole genome shotgun (WGS) entry which is preliminary data.</text>
</comment>
<feature type="region of interest" description="Disordered" evidence="1">
    <location>
        <begin position="50"/>
        <end position="78"/>
    </location>
</feature>
<evidence type="ECO:0000313" key="4">
    <source>
        <dbReference type="Proteomes" id="UP001172101"/>
    </source>
</evidence>
<dbReference type="GeneID" id="85317694"/>
<dbReference type="AlphaFoldDB" id="A0AA40DZD6"/>
<evidence type="ECO:0000256" key="2">
    <source>
        <dbReference type="SAM" id="Phobius"/>
    </source>
</evidence>
<evidence type="ECO:0000256" key="1">
    <source>
        <dbReference type="SAM" id="MobiDB-lite"/>
    </source>
</evidence>
<keyword evidence="4" id="KW-1185">Reference proteome</keyword>
<protein>
    <submittedName>
        <fullName evidence="3">Uncharacterized protein</fullName>
    </submittedName>
</protein>
<sequence>MLVRDVKRVALTVGLIFGLLLINVSLWGTDAHSSIRAQVGAFFGKPFAPNSSANQETRPNGKSPTAKPSSADKESNVGNTAVEGTDVNATHHEIFSLSTADKKYFAVKFDDFVTFNPSIIPHPIRNDTWIIVAQKHRPVEVGNFHVELGCNAGFVDGALKCLEPASILPIAATKGGKCVGKFGAVNYNIGPHDARVFYGPKKPYIIFGSNSQRACFGMWIQDFRMLVEWGFEFFTDEDFRAVAELQRPPPYGVMEKNFFVFWDGNNERYVHHDTAPKRVFAKLAADGSVGPDLAPAAATTDDKCITRYLPKPASELESIHQATNSLKITMCKRADRSCKPNDDNTFIMAVVQHKTYYDYHSEYDPYVVVFRQRAPFEVYGISRKPLWIHGRSRVNDKHTEMLYVASMNWKAHDIKYHGYLDDELILGFGIEDKQSGAIDVQASDLLGDLGLCSDPE</sequence>
<organism evidence="3 4">
    <name type="scientific">Lasiosphaeria miniovina</name>
    <dbReference type="NCBI Taxonomy" id="1954250"/>
    <lineage>
        <taxon>Eukaryota</taxon>
        <taxon>Fungi</taxon>
        <taxon>Dikarya</taxon>
        <taxon>Ascomycota</taxon>
        <taxon>Pezizomycotina</taxon>
        <taxon>Sordariomycetes</taxon>
        <taxon>Sordariomycetidae</taxon>
        <taxon>Sordariales</taxon>
        <taxon>Lasiosphaeriaceae</taxon>
        <taxon>Lasiosphaeria</taxon>
    </lineage>
</organism>
<keyword evidence="2" id="KW-0812">Transmembrane</keyword>